<comment type="caution">
    <text evidence="8">The sequence shown here is derived from an EMBL/GenBank/DDBJ whole genome shotgun (WGS) entry which is preliminary data.</text>
</comment>
<evidence type="ECO:0000259" key="6">
    <source>
        <dbReference type="PROSITE" id="PS51082"/>
    </source>
</evidence>
<dbReference type="InterPro" id="IPR017901">
    <property type="entry name" value="C-CAP_CF_C-like"/>
</dbReference>
<dbReference type="InterPro" id="IPR036222">
    <property type="entry name" value="CAP_N_sf"/>
</dbReference>
<dbReference type="InterPro" id="IPR053950">
    <property type="entry name" value="CAP_N"/>
</dbReference>
<protein>
    <recommendedName>
        <fullName evidence="10">Adenylyl cyclase-associated protein</fullName>
    </recommendedName>
</protein>
<dbReference type="SMART" id="SM00673">
    <property type="entry name" value="CARP"/>
    <property type="match status" value="2"/>
</dbReference>
<feature type="compositionally biased region" description="Basic and acidic residues" evidence="5">
    <location>
        <begin position="138"/>
        <end position="150"/>
    </location>
</feature>
<feature type="compositionally biased region" description="Basic and acidic residues" evidence="5">
    <location>
        <begin position="157"/>
        <end position="169"/>
    </location>
</feature>
<dbReference type="GO" id="GO:0008179">
    <property type="term" value="F:adenylate cyclase binding"/>
    <property type="evidence" value="ECO:0007669"/>
    <property type="project" value="TreeGrafter"/>
</dbReference>
<dbReference type="Gene3D" id="1.25.40.330">
    <property type="entry name" value="Adenylate cyclase-associated CAP, N-terminal domain"/>
    <property type="match status" value="1"/>
</dbReference>
<evidence type="ECO:0000256" key="2">
    <source>
        <dbReference type="ARBA" id="ARBA00007659"/>
    </source>
</evidence>
<dbReference type="PROSITE" id="PS51082">
    <property type="entry name" value="WH2"/>
    <property type="match status" value="1"/>
</dbReference>
<dbReference type="GO" id="GO:0000902">
    <property type="term" value="P:cell morphogenesis"/>
    <property type="evidence" value="ECO:0007669"/>
    <property type="project" value="TreeGrafter"/>
</dbReference>
<dbReference type="AlphaFoldDB" id="A0A835CVP4"/>
<feature type="compositionally biased region" description="Low complexity" evidence="5">
    <location>
        <begin position="24"/>
        <end position="34"/>
    </location>
</feature>
<dbReference type="InterPro" id="IPR001837">
    <property type="entry name" value="Adenylate_cyclase-assoc_CAP"/>
</dbReference>
<evidence type="ECO:0000313" key="8">
    <source>
        <dbReference type="EMBL" id="KAF7998294.1"/>
    </source>
</evidence>
<dbReference type="Gene3D" id="2.160.20.70">
    <property type="match status" value="1"/>
</dbReference>
<dbReference type="SUPFAM" id="SSF69340">
    <property type="entry name" value="C-terminal domain of adenylylcyclase associated protein"/>
    <property type="match status" value="1"/>
</dbReference>
<evidence type="ECO:0000259" key="7">
    <source>
        <dbReference type="PROSITE" id="PS51329"/>
    </source>
</evidence>
<dbReference type="InterPro" id="IPR036223">
    <property type="entry name" value="CAP_C_sf"/>
</dbReference>
<evidence type="ECO:0000256" key="1">
    <source>
        <dbReference type="ARBA" id="ARBA00004202"/>
    </source>
</evidence>
<reference evidence="8 9" key="1">
    <citation type="submission" date="2020-08" db="EMBL/GenBank/DDBJ databases">
        <title>Aphidius gifuensis genome sequencing and assembly.</title>
        <authorList>
            <person name="Du Z."/>
        </authorList>
    </citation>
    <scope>NUCLEOTIDE SEQUENCE [LARGE SCALE GENOMIC DNA]</scope>
    <source>
        <strain evidence="8">YNYX2018</strain>
        <tissue evidence="8">Adults</tissue>
    </source>
</reference>
<evidence type="ECO:0000256" key="4">
    <source>
        <dbReference type="ARBA" id="ARBA00023136"/>
    </source>
</evidence>
<dbReference type="InterPro" id="IPR016098">
    <property type="entry name" value="CAP/MinC_C"/>
</dbReference>
<feature type="region of interest" description="Disordered" evidence="5">
    <location>
        <begin position="1"/>
        <end position="36"/>
    </location>
</feature>
<dbReference type="OrthoDB" id="1601at2759"/>
<organism evidence="8 9">
    <name type="scientific">Aphidius gifuensis</name>
    <name type="common">Parasitoid wasp</name>
    <dbReference type="NCBI Taxonomy" id="684658"/>
    <lineage>
        <taxon>Eukaryota</taxon>
        <taxon>Metazoa</taxon>
        <taxon>Ecdysozoa</taxon>
        <taxon>Arthropoda</taxon>
        <taxon>Hexapoda</taxon>
        <taxon>Insecta</taxon>
        <taxon>Pterygota</taxon>
        <taxon>Neoptera</taxon>
        <taxon>Endopterygota</taxon>
        <taxon>Hymenoptera</taxon>
        <taxon>Apocrita</taxon>
        <taxon>Ichneumonoidea</taxon>
        <taxon>Braconidae</taxon>
        <taxon>Aphidiinae</taxon>
        <taxon>Aphidius</taxon>
    </lineage>
</organism>
<keyword evidence="9" id="KW-1185">Reference proteome</keyword>
<dbReference type="EMBL" id="JACMRX010000001">
    <property type="protein sequence ID" value="KAF7998294.1"/>
    <property type="molecule type" value="Genomic_DNA"/>
</dbReference>
<accession>A0A835CVP4</accession>
<feature type="compositionally biased region" description="Basic and acidic residues" evidence="5">
    <location>
        <begin position="107"/>
        <end position="125"/>
    </location>
</feature>
<dbReference type="Pfam" id="PF21938">
    <property type="entry name" value="CAP_N"/>
    <property type="match status" value="1"/>
</dbReference>
<dbReference type="InterPro" id="IPR018106">
    <property type="entry name" value="CAP_CS_N"/>
</dbReference>
<feature type="compositionally biased region" description="Acidic residues" evidence="5">
    <location>
        <begin position="195"/>
        <end position="206"/>
    </location>
</feature>
<dbReference type="PROSITE" id="PS01088">
    <property type="entry name" value="CAP_1"/>
    <property type="match status" value="1"/>
</dbReference>
<dbReference type="SUPFAM" id="SSF101278">
    <property type="entry name" value="N-terminal domain of adenylylcyclase associated protein, CAP"/>
    <property type="match status" value="1"/>
</dbReference>
<comment type="similarity">
    <text evidence="2">Belongs to the CAP family.</text>
</comment>
<comment type="subcellular location">
    <subcellularLocation>
        <location evidence="1">Cell membrane</location>
        <topology evidence="1">Peripheral membrane protein</topology>
    </subcellularLocation>
</comment>
<dbReference type="Proteomes" id="UP000639338">
    <property type="component" value="Unassembled WGS sequence"/>
</dbReference>
<proteinExistence type="inferred from homology"/>
<dbReference type="FunFam" id="2.160.20.70:FF:000001">
    <property type="entry name" value="Adenylyl cyclase-associated protein"/>
    <property type="match status" value="1"/>
</dbReference>
<feature type="domain" description="C-CAP/cofactor C-like" evidence="7">
    <location>
        <begin position="892"/>
        <end position="1026"/>
    </location>
</feature>
<dbReference type="Pfam" id="PF08603">
    <property type="entry name" value="CAP_C"/>
    <property type="match status" value="1"/>
</dbReference>
<name>A0A835CVP4_APHGI</name>
<dbReference type="InterPro" id="IPR028417">
    <property type="entry name" value="CAP_CS_C"/>
</dbReference>
<dbReference type="GO" id="GO:0019933">
    <property type="term" value="P:cAMP-mediated signaling"/>
    <property type="evidence" value="ECO:0007669"/>
    <property type="project" value="TreeGrafter"/>
</dbReference>
<dbReference type="InterPro" id="IPR003124">
    <property type="entry name" value="WH2_dom"/>
</dbReference>
<sequence length="1048" mass="117439">MFSCCSCNRKEKKDSENDEESEESSSSSSQDSSDQVIETVEEIKFTDFVIIPLKDENCVEEEEEEEKEDQEDTVESKELNIQKNLEKIIEDVEEITVNVDVLNSDNTLDKINDKNVDQDDNKEDSCSLGNSAETVVNIEDKNDTQDDKNSENNIDLSSEKKNDDDSSENKIIEEIKNDEKEILQDVENETTTLCQEEEEEEEEKEEEQPQKQEEEEEEELIIKEKILIENNQNNDEVELEELNKIEPVDDEKIPDNINIDNDLQEIYDNNNDVIEISTSFVDPDDEIINDKIIEEDEQEDNYESKESSSSKSSVIMAVNSDEIDNKINGDTVTTPETISPELTKKEFTNDEQLINNNNEVIDIKLDINYENNNNDVSSKNSQSSNSSEEALNICKITIEKGVLGPPKSNGLFHAPGYIERTLIVGPDEDGDDSVFERSITVEETAPGGVDNNIVVDVDDEEEDLIDKNSSILQKPIIRWLSQEDDDSLEVSGMLEPPATPIAKDELALRRHKFFSDLIHATNLSANHKVHFDPLGPLVHPGCDSEREDHLEELVTRLENVTKRLESVPEKFIVETQEVAIQTQTPSPKRTNKFIEKSESIEQSIDIANNIEINLNNINSSSNMSIENYEDIIAGPVAEYLKLSEKIGGDVASHSKLVQQAFQIQLQYIKTASSRAAPSSQSEQVSLLGPLSSQIQAIQEYREKNRGSQYFNHLSAISESIPALGWVAVSPTPAPYVKEMNDAGQFYTNRVLKDWKEKDKTHVEWCKNWVQTLSDLQKYIRQYHTTGLVWAKSGTGVAPPPPPPSCGMPPPPPSMPIGEIDSLNINDDRSALFAQINKGEDITKSLKKVTSDMQTHKNPSIRSGPAPFKAPVVNSSGATMKTTLPANAPIDKPPVFNRDGKKWLVEYQKGNKNLVIEDAEMNNVVYMYRCQDSTIVIKGKINSVVMDSCRKSSVVFDSLVSSIEFVNCQSVQMQVLGKVPTISIDKTDGCQMYLNSDSLNVEVISSKSSEMNVMVPKGNGDYTEYPVPEQFKTTVNPKGLTTICVDSLG</sequence>
<dbReference type="GO" id="GO:0005886">
    <property type="term" value="C:plasma membrane"/>
    <property type="evidence" value="ECO:0007669"/>
    <property type="project" value="UniProtKB-SubCell"/>
</dbReference>
<evidence type="ECO:0000256" key="5">
    <source>
        <dbReference type="SAM" id="MobiDB-lite"/>
    </source>
</evidence>
<feature type="region of interest" description="Disordered" evidence="5">
    <location>
        <begin position="107"/>
        <end position="169"/>
    </location>
</feature>
<evidence type="ECO:0008006" key="10">
    <source>
        <dbReference type="Google" id="ProtNLM"/>
    </source>
</evidence>
<dbReference type="PROSITE" id="PS01089">
    <property type="entry name" value="CAP_2"/>
    <property type="match status" value="1"/>
</dbReference>
<dbReference type="GO" id="GO:0005737">
    <property type="term" value="C:cytoplasm"/>
    <property type="evidence" value="ECO:0007669"/>
    <property type="project" value="TreeGrafter"/>
</dbReference>
<dbReference type="FunFam" id="1.25.40.330:FF:000001">
    <property type="entry name" value="Adenylyl cyclase-associated protein"/>
    <property type="match status" value="1"/>
</dbReference>
<keyword evidence="3" id="KW-1003">Cell membrane</keyword>
<gene>
    <name evidence="8" type="ORF">HCN44_009692</name>
</gene>
<dbReference type="PANTHER" id="PTHR10652:SF0">
    <property type="entry name" value="ADENYLYL CYCLASE-ASSOCIATED PROTEIN"/>
    <property type="match status" value="1"/>
</dbReference>
<feature type="domain" description="WH2" evidence="6">
    <location>
        <begin position="827"/>
        <end position="848"/>
    </location>
</feature>
<dbReference type="InterPro" id="IPR013912">
    <property type="entry name" value="Adenylate_cyclase-assoc_CAP_C"/>
</dbReference>
<feature type="region of interest" description="Disordered" evidence="5">
    <location>
        <begin position="192"/>
        <end position="219"/>
    </location>
</feature>
<feature type="region of interest" description="Disordered" evidence="5">
    <location>
        <begin position="55"/>
        <end position="79"/>
    </location>
</feature>
<dbReference type="GO" id="GO:0003779">
    <property type="term" value="F:actin binding"/>
    <property type="evidence" value="ECO:0007669"/>
    <property type="project" value="InterPro"/>
</dbReference>
<keyword evidence="4" id="KW-0472">Membrane</keyword>
<evidence type="ECO:0000256" key="3">
    <source>
        <dbReference type="ARBA" id="ARBA00022475"/>
    </source>
</evidence>
<feature type="compositionally biased region" description="Acidic residues" evidence="5">
    <location>
        <begin position="58"/>
        <end position="73"/>
    </location>
</feature>
<dbReference type="InterPro" id="IPR006599">
    <property type="entry name" value="CARP_motif"/>
</dbReference>
<dbReference type="GO" id="GO:0007015">
    <property type="term" value="P:actin filament organization"/>
    <property type="evidence" value="ECO:0007669"/>
    <property type="project" value="TreeGrafter"/>
</dbReference>
<evidence type="ECO:0000313" key="9">
    <source>
        <dbReference type="Proteomes" id="UP000639338"/>
    </source>
</evidence>
<dbReference type="PANTHER" id="PTHR10652">
    <property type="entry name" value="ADENYLYL CYCLASE-ASSOCIATED PROTEIN"/>
    <property type="match status" value="1"/>
</dbReference>
<dbReference type="PROSITE" id="PS51329">
    <property type="entry name" value="C_CAP_COFACTOR_C"/>
    <property type="match status" value="1"/>
</dbReference>